<evidence type="ECO:0000256" key="1">
    <source>
        <dbReference type="SAM" id="MobiDB-lite"/>
    </source>
</evidence>
<name>A0A8S3QBP5_MYTED</name>
<feature type="region of interest" description="Disordered" evidence="1">
    <location>
        <begin position="1"/>
        <end position="57"/>
    </location>
</feature>
<comment type="caution">
    <text evidence="2">The sequence shown here is derived from an EMBL/GenBank/DDBJ whole genome shotgun (WGS) entry which is preliminary data.</text>
</comment>
<dbReference type="AlphaFoldDB" id="A0A8S3QBP5"/>
<dbReference type="Proteomes" id="UP000683360">
    <property type="component" value="Unassembled WGS sequence"/>
</dbReference>
<protein>
    <submittedName>
        <fullName evidence="2">Uncharacterized protein</fullName>
    </submittedName>
</protein>
<sequence length="166" mass="19133">MCKDIGHISRKCRKSFPKNENQDKVKKQYKRTLSFKQKPSKVPPIEENSESEPEENSGWEVFTVKTCRTSDNKELKLDVKIEDINYVMELDTVAAVSIIGEENYKKYFSHIKLQQSNVKLNTYTGDPITVIGEITVNVIYDKQTELLPLIVVKEDRLFLEGTGCQK</sequence>
<organism evidence="2 3">
    <name type="scientific">Mytilus edulis</name>
    <name type="common">Blue mussel</name>
    <dbReference type="NCBI Taxonomy" id="6550"/>
    <lineage>
        <taxon>Eukaryota</taxon>
        <taxon>Metazoa</taxon>
        <taxon>Spiralia</taxon>
        <taxon>Lophotrochozoa</taxon>
        <taxon>Mollusca</taxon>
        <taxon>Bivalvia</taxon>
        <taxon>Autobranchia</taxon>
        <taxon>Pteriomorphia</taxon>
        <taxon>Mytilida</taxon>
        <taxon>Mytiloidea</taxon>
        <taxon>Mytilidae</taxon>
        <taxon>Mytilinae</taxon>
        <taxon>Mytilus</taxon>
    </lineage>
</organism>
<keyword evidence="3" id="KW-1185">Reference proteome</keyword>
<proteinExistence type="predicted"/>
<evidence type="ECO:0000313" key="2">
    <source>
        <dbReference type="EMBL" id="CAG2194043.1"/>
    </source>
</evidence>
<accession>A0A8S3QBP5</accession>
<dbReference type="OrthoDB" id="6095286at2759"/>
<dbReference type="EMBL" id="CAJPWZ010000469">
    <property type="protein sequence ID" value="CAG2194043.1"/>
    <property type="molecule type" value="Genomic_DNA"/>
</dbReference>
<reference evidence="2" key="1">
    <citation type="submission" date="2021-03" db="EMBL/GenBank/DDBJ databases">
        <authorList>
            <person name="Bekaert M."/>
        </authorList>
    </citation>
    <scope>NUCLEOTIDE SEQUENCE</scope>
</reference>
<feature type="compositionally biased region" description="Acidic residues" evidence="1">
    <location>
        <begin position="47"/>
        <end position="57"/>
    </location>
</feature>
<evidence type="ECO:0000313" key="3">
    <source>
        <dbReference type="Proteomes" id="UP000683360"/>
    </source>
</evidence>
<gene>
    <name evidence="2" type="ORF">MEDL_9126</name>
</gene>